<name>A0A852RFU1_9ACTN</name>
<dbReference type="GO" id="GO:0004777">
    <property type="term" value="F:succinate-semialdehyde dehydrogenase (NAD+) activity"/>
    <property type="evidence" value="ECO:0007669"/>
    <property type="project" value="TreeGrafter"/>
</dbReference>
<keyword evidence="2" id="KW-0521">NADP</keyword>
<sequence>MAADPITTINPATGEPLASYDPMTPEVIDDILERTASAQVQWAAVPIEQRAVILRGTASLLRARADELAALATAEMGKPITEALAEVEKCAWVCEYYADTSPVVLADREVVASGTRSWVTHEPLGVVLAIMPWNFPFWQVFRFAAPTLMAGNSALLKHSPNVTGTALAIEQVLRDAGLPADAFRTLVVAEPDVPKTVDRIISDDRVAAVTLTGSNRAGSAVAASAGRAAKKSLLELGGSDPFVVLEDAHLDTVVPKAVAGRFLNTGQSCLCAKRFIVHDSLVDEFARRFADAVAELEIGDPASESTRIGPMARADLAEQLARQVEDSVALGAKVLTGGHHLDNGPAWYAPTVLSAVSLDMPVMAEETFGPAAAVIGFGTDDEAVELANATPYGLGASVWSADTARALAVGRRIASGALFINATTASDPRLPFGGVKQSGYGRELGEAGAVEFTNVRTVLIG</sequence>
<dbReference type="InterPro" id="IPR016160">
    <property type="entry name" value="Ald_DH_CS_CYS"/>
</dbReference>
<dbReference type="FunFam" id="3.40.605.10:FF:000012">
    <property type="entry name" value="NAD-dependent succinate-semialdehyde dehydrogenase"/>
    <property type="match status" value="1"/>
</dbReference>
<dbReference type="InterPro" id="IPR016161">
    <property type="entry name" value="Ald_DH/histidinol_DH"/>
</dbReference>
<dbReference type="Gene3D" id="3.40.605.10">
    <property type="entry name" value="Aldehyde Dehydrogenase, Chain A, domain 1"/>
    <property type="match status" value="1"/>
</dbReference>
<dbReference type="EC" id="1.2.1.79" evidence="6"/>
<evidence type="ECO:0000313" key="6">
    <source>
        <dbReference type="EMBL" id="NYD29329.1"/>
    </source>
</evidence>
<reference evidence="6 7" key="1">
    <citation type="submission" date="2020-07" db="EMBL/GenBank/DDBJ databases">
        <title>Sequencing the genomes of 1000 actinobacteria strains.</title>
        <authorList>
            <person name="Klenk H.-P."/>
        </authorList>
    </citation>
    <scope>NUCLEOTIDE SEQUENCE [LARGE SCALE GENOMIC DNA]</scope>
    <source>
        <strain evidence="6 7">DSM 19082</strain>
    </source>
</reference>
<dbReference type="InterPro" id="IPR016162">
    <property type="entry name" value="Ald_DH_N"/>
</dbReference>
<gene>
    <name evidence="6" type="ORF">BJ958_000875</name>
</gene>
<dbReference type="InterPro" id="IPR015590">
    <property type="entry name" value="Aldehyde_DH_dom"/>
</dbReference>
<evidence type="ECO:0000256" key="4">
    <source>
        <dbReference type="SAM" id="MobiDB-lite"/>
    </source>
</evidence>
<dbReference type="Pfam" id="PF00171">
    <property type="entry name" value="Aldedh"/>
    <property type="match status" value="1"/>
</dbReference>
<dbReference type="CDD" id="cd07100">
    <property type="entry name" value="ALDH_SSADH1_GabD1"/>
    <property type="match status" value="1"/>
</dbReference>
<dbReference type="PANTHER" id="PTHR43217">
    <property type="entry name" value="SUCCINATE SEMIALDEHYDE DEHYDROGENASE [NAD(P)+] SAD"/>
    <property type="match status" value="1"/>
</dbReference>
<comment type="caution">
    <text evidence="6">The sequence shown here is derived from an EMBL/GenBank/DDBJ whole genome shotgun (WGS) entry which is preliminary data.</text>
</comment>
<protein>
    <submittedName>
        <fullName evidence="6">Succinate-semialdehyde dehydrogenase/glutarate-semialdehyde dehydrogenase</fullName>
        <ecNumber evidence="6">1.2.1.16</ecNumber>
        <ecNumber evidence="6">1.2.1.20</ecNumber>
        <ecNumber evidence="6">1.2.1.79</ecNumber>
    </submittedName>
</protein>
<evidence type="ECO:0000256" key="1">
    <source>
        <dbReference type="ARBA" id="ARBA00009986"/>
    </source>
</evidence>
<dbReference type="EMBL" id="JACCBF010000001">
    <property type="protein sequence ID" value="NYD29329.1"/>
    <property type="molecule type" value="Genomic_DNA"/>
</dbReference>
<dbReference type="RefSeq" id="WP_179725716.1">
    <property type="nucleotide sequence ID" value="NZ_BAABEF010000001.1"/>
</dbReference>
<keyword evidence="7" id="KW-1185">Reference proteome</keyword>
<evidence type="ECO:0000256" key="3">
    <source>
        <dbReference type="ARBA" id="ARBA00023002"/>
    </source>
</evidence>
<proteinExistence type="inferred from homology"/>
<dbReference type="AlphaFoldDB" id="A0A852RFU1"/>
<evidence type="ECO:0000259" key="5">
    <source>
        <dbReference type="Pfam" id="PF00171"/>
    </source>
</evidence>
<comment type="similarity">
    <text evidence="1">Belongs to the aldehyde dehydrogenase family.</text>
</comment>
<dbReference type="EC" id="1.2.1.20" evidence="6"/>
<evidence type="ECO:0000256" key="2">
    <source>
        <dbReference type="ARBA" id="ARBA00022857"/>
    </source>
</evidence>
<organism evidence="6 7">
    <name type="scientific">Nocardioides kongjuensis</name>
    <dbReference type="NCBI Taxonomy" id="349522"/>
    <lineage>
        <taxon>Bacteria</taxon>
        <taxon>Bacillati</taxon>
        <taxon>Actinomycetota</taxon>
        <taxon>Actinomycetes</taxon>
        <taxon>Propionibacteriales</taxon>
        <taxon>Nocardioidaceae</taxon>
        <taxon>Nocardioides</taxon>
    </lineage>
</organism>
<dbReference type="GO" id="GO:0004030">
    <property type="term" value="F:aldehyde dehydrogenase [NAD(P)+] activity"/>
    <property type="evidence" value="ECO:0007669"/>
    <property type="project" value="InterPro"/>
</dbReference>
<dbReference type="PROSITE" id="PS00070">
    <property type="entry name" value="ALDEHYDE_DEHYDR_CYS"/>
    <property type="match status" value="1"/>
</dbReference>
<feature type="domain" description="Aldehyde dehydrogenase" evidence="5">
    <location>
        <begin position="5"/>
        <end position="458"/>
    </location>
</feature>
<feature type="region of interest" description="Disordered" evidence="4">
    <location>
        <begin position="1"/>
        <end position="21"/>
    </location>
</feature>
<dbReference type="EC" id="1.2.1.16" evidence="6"/>
<dbReference type="GO" id="GO:0036243">
    <property type="term" value="F:succinate-semialdehyde dehydrogenase (NADP+) activity"/>
    <property type="evidence" value="ECO:0007669"/>
    <property type="project" value="UniProtKB-EC"/>
</dbReference>
<evidence type="ECO:0000313" key="7">
    <source>
        <dbReference type="Proteomes" id="UP000582231"/>
    </source>
</evidence>
<dbReference type="PANTHER" id="PTHR43217:SF1">
    <property type="entry name" value="SUCCINATE SEMIALDEHYDE DEHYDROGENASE [NAD(P)+] SAD"/>
    <property type="match status" value="1"/>
</dbReference>
<dbReference type="Proteomes" id="UP000582231">
    <property type="component" value="Unassembled WGS sequence"/>
</dbReference>
<dbReference type="SUPFAM" id="SSF53720">
    <property type="entry name" value="ALDH-like"/>
    <property type="match status" value="1"/>
</dbReference>
<keyword evidence="3 6" id="KW-0560">Oxidoreductase</keyword>
<dbReference type="InterPro" id="IPR016163">
    <property type="entry name" value="Ald_DH_C"/>
</dbReference>
<dbReference type="FunFam" id="3.40.309.10:FF:000009">
    <property type="entry name" value="Aldehyde dehydrogenase A"/>
    <property type="match status" value="1"/>
</dbReference>
<accession>A0A852RFU1</accession>
<dbReference type="GO" id="GO:0102810">
    <property type="term" value="F:glutarate-semialdehyde dehydrogenase (NADP+) activity"/>
    <property type="evidence" value="ECO:0007669"/>
    <property type="project" value="UniProtKB-EC"/>
</dbReference>
<dbReference type="InterPro" id="IPR047110">
    <property type="entry name" value="GABD/Sad-like"/>
</dbReference>
<dbReference type="Gene3D" id="3.40.309.10">
    <property type="entry name" value="Aldehyde Dehydrogenase, Chain A, domain 2"/>
    <property type="match status" value="1"/>
</dbReference>
<dbReference type="InterPro" id="IPR044148">
    <property type="entry name" value="ALDH_GabD1-like"/>
</dbReference>